<keyword evidence="5 15" id="KW-0808">Transferase</keyword>
<dbReference type="InterPro" id="IPR000241">
    <property type="entry name" value="RlmKL-like_Mtase"/>
</dbReference>
<evidence type="ECO:0000256" key="12">
    <source>
        <dbReference type="ARBA" id="ARBA00066937"/>
    </source>
</evidence>
<keyword evidence="8 15" id="KW-0694">RNA-binding</keyword>
<comment type="function">
    <text evidence="10">Catalytic subunit of the TRMT11-TRM112 methyltransferase complex, that specifically mediates the S-adenosyl-L-methionine-dependent N(2)-methylation of guanosine nucleotide at position 10 (m2G10) in tRNAs. This is one of the major tRNA (guanine-N(2))-methyltransferases.</text>
</comment>
<dbReference type="PROSITE" id="PS51627">
    <property type="entry name" value="SAM_MT_TRM11"/>
    <property type="match status" value="1"/>
</dbReference>
<evidence type="ECO:0000256" key="1">
    <source>
        <dbReference type="ARBA" id="ARBA00004496"/>
    </source>
</evidence>
<dbReference type="AlphaFoldDB" id="A0A2B4S0Y7"/>
<comment type="similarity">
    <text evidence="15">Belongs to the class I-like SAM-binding methyltransferase superfamily. TRM11 methyltransferase family.</text>
</comment>
<evidence type="ECO:0000256" key="4">
    <source>
        <dbReference type="ARBA" id="ARBA00022603"/>
    </source>
</evidence>
<evidence type="ECO:0000256" key="14">
    <source>
        <dbReference type="ARBA" id="ARBA00075308"/>
    </source>
</evidence>
<comment type="caution">
    <text evidence="18">The sequence shown here is derived from an EMBL/GenBank/DDBJ whole genome shotgun (WGS) entry which is preliminary data.</text>
</comment>
<comment type="subcellular location">
    <subcellularLocation>
        <location evidence="1">Cytoplasm</location>
    </subcellularLocation>
</comment>
<comment type="catalytic activity">
    <reaction evidence="9">
        <text>guanosine(10) in tRNA + S-adenosyl-L-methionine = N(2)-methylguanosine(10) in tRNA + S-adenosyl-L-homocysteine + H(+)</text>
        <dbReference type="Rhea" id="RHEA:43128"/>
        <dbReference type="Rhea" id="RHEA-COMP:10355"/>
        <dbReference type="Rhea" id="RHEA-COMP:10357"/>
        <dbReference type="ChEBI" id="CHEBI:15378"/>
        <dbReference type="ChEBI" id="CHEBI:57856"/>
        <dbReference type="ChEBI" id="CHEBI:59789"/>
        <dbReference type="ChEBI" id="CHEBI:74269"/>
        <dbReference type="ChEBI" id="CHEBI:74481"/>
        <dbReference type="EC" id="2.1.1.214"/>
    </reaction>
    <physiologicalReaction direction="left-to-right" evidence="9">
        <dbReference type="Rhea" id="RHEA:43129"/>
    </physiologicalReaction>
</comment>
<dbReference type="GO" id="GO:0008033">
    <property type="term" value="P:tRNA processing"/>
    <property type="evidence" value="ECO:0007669"/>
    <property type="project" value="UniProtKB-UniRule"/>
</dbReference>
<gene>
    <name evidence="18" type="primary">TRMT11</name>
    <name evidence="18" type="ORF">AWC38_SpisGene12746</name>
</gene>
<evidence type="ECO:0000256" key="5">
    <source>
        <dbReference type="ARBA" id="ARBA00022679"/>
    </source>
</evidence>
<dbReference type="SUPFAM" id="SSF53335">
    <property type="entry name" value="S-adenosyl-L-methionine-dependent methyltransferases"/>
    <property type="match status" value="1"/>
</dbReference>
<keyword evidence="3 15" id="KW-0820">tRNA-binding</keyword>
<dbReference type="PROSITE" id="PS00092">
    <property type="entry name" value="N6_MTASE"/>
    <property type="match status" value="1"/>
</dbReference>
<evidence type="ECO:0000256" key="8">
    <source>
        <dbReference type="ARBA" id="ARBA00022884"/>
    </source>
</evidence>
<evidence type="ECO:0000259" key="17">
    <source>
        <dbReference type="Pfam" id="PF25904"/>
    </source>
</evidence>
<dbReference type="EC" id="2.1.1.214" evidence="12"/>
<dbReference type="GO" id="GO:0000049">
    <property type="term" value="F:tRNA binding"/>
    <property type="evidence" value="ECO:0007669"/>
    <property type="project" value="UniProtKB-UniRule"/>
</dbReference>
<dbReference type="InterPro" id="IPR029063">
    <property type="entry name" value="SAM-dependent_MTases_sf"/>
</dbReference>
<dbReference type="GO" id="GO:0043527">
    <property type="term" value="C:tRNA methyltransferase complex"/>
    <property type="evidence" value="ECO:0007669"/>
    <property type="project" value="UniProtKB-ARBA"/>
</dbReference>
<dbReference type="EMBL" id="LSMT01000231">
    <property type="protein sequence ID" value="PFX22713.1"/>
    <property type="molecule type" value="Genomic_DNA"/>
</dbReference>
<dbReference type="GO" id="GO:0005737">
    <property type="term" value="C:cytoplasm"/>
    <property type="evidence" value="ECO:0007669"/>
    <property type="project" value="UniProtKB-SubCell"/>
</dbReference>
<dbReference type="Gene3D" id="3.40.50.150">
    <property type="entry name" value="Vaccinia Virus protein VP39"/>
    <property type="match status" value="1"/>
</dbReference>
<sequence length="468" mass="53131">MANKVEGKTNVQFVCLFAQEHVDFRISELLSVSGMFGFEVVVDRKDYRKENPYLEICLPNKDCAKNLLSRTVSIKSVYELWGQGENLTALKDNILQYPPDKMNTFTSSDKSFKISIESFNKKLSISQQREFIDYLSQLSKSTPCYPQQFQFLPFQGCVNLTAPDNLFALLLDYGDDPNEAPPIPQRLFFGRLVGHGQRHLFKQYSLKTRRFIGNTSMDPQLSFLMANQGQVRSGSLVFDPFVGTGSVLVACAHFGAHVIGSDIDYTLLHGRGRSSRANRKGQWRGRDENFRANFAQYGLDSYFVDILIADAGRLGLREIPLFDAIITDPPYGIREGARKLDTNMESQEENDSADQTSPCSAVRGCRLSEILTALLDLGARYLVLHGRLVYWLPIYRPSYSDEFLPSHPCLRLVANSEQCLSRHVSRRLITMEKIKEHTVGGQNMSVVHQKFLESCDNFRDNYFSQQST</sequence>
<dbReference type="GO" id="GO:0032259">
    <property type="term" value="P:methylation"/>
    <property type="evidence" value="ECO:0007669"/>
    <property type="project" value="UniProtKB-UniRule"/>
</dbReference>
<evidence type="ECO:0000256" key="2">
    <source>
        <dbReference type="ARBA" id="ARBA00022490"/>
    </source>
</evidence>
<evidence type="ECO:0000256" key="11">
    <source>
        <dbReference type="ARBA" id="ARBA00065434"/>
    </source>
</evidence>
<evidence type="ECO:0000256" key="3">
    <source>
        <dbReference type="ARBA" id="ARBA00022555"/>
    </source>
</evidence>
<evidence type="ECO:0000313" key="19">
    <source>
        <dbReference type="Proteomes" id="UP000225706"/>
    </source>
</evidence>
<dbReference type="InterPro" id="IPR059073">
    <property type="entry name" value="TRMT11_N"/>
</dbReference>
<evidence type="ECO:0000313" key="18">
    <source>
        <dbReference type="EMBL" id="PFX22713.1"/>
    </source>
</evidence>
<feature type="domain" description="Ribosomal RNA large subunit methyltransferase K/L-like methyltransferase" evidence="16">
    <location>
        <begin position="208"/>
        <end position="340"/>
    </location>
</feature>
<keyword evidence="19" id="KW-1185">Reference proteome</keyword>
<evidence type="ECO:0000256" key="6">
    <source>
        <dbReference type="ARBA" id="ARBA00022691"/>
    </source>
</evidence>
<dbReference type="PIRSF" id="PIRSF017259">
    <property type="entry name" value="tRNA_mtfrase_TRM11"/>
    <property type="match status" value="1"/>
</dbReference>
<evidence type="ECO:0000259" key="16">
    <source>
        <dbReference type="Pfam" id="PF01170"/>
    </source>
</evidence>
<evidence type="ECO:0000256" key="7">
    <source>
        <dbReference type="ARBA" id="ARBA00022694"/>
    </source>
</evidence>
<reference evidence="19" key="1">
    <citation type="journal article" date="2017" name="bioRxiv">
        <title>Comparative analysis of the genomes of Stylophora pistillata and Acropora digitifera provides evidence for extensive differences between species of corals.</title>
        <authorList>
            <person name="Voolstra C.R."/>
            <person name="Li Y."/>
            <person name="Liew Y.J."/>
            <person name="Baumgarten S."/>
            <person name="Zoccola D."/>
            <person name="Flot J.-F."/>
            <person name="Tambutte S."/>
            <person name="Allemand D."/>
            <person name="Aranda M."/>
        </authorList>
    </citation>
    <scope>NUCLEOTIDE SEQUENCE [LARGE SCALE GENOMIC DNA]</scope>
</reference>
<keyword evidence="7 15" id="KW-0819">tRNA processing</keyword>
<dbReference type="InterPro" id="IPR002052">
    <property type="entry name" value="DNA_methylase_N6_adenine_CS"/>
</dbReference>
<organism evidence="18 19">
    <name type="scientific">Stylophora pistillata</name>
    <name type="common">Smooth cauliflower coral</name>
    <dbReference type="NCBI Taxonomy" id="50429"/>
    <lineage>
        <taxon>Eukaryota</taxon>
        <taxon>Metazoa</taxon>
        <taxon>Cnidaria</taxon>
        <taxon>Anthozoa</taxon>
        <taxon>Hexacorallia</taxon>
        <taxon>Scleractinia</taxon>
        <taxon>Astrocoeniina</taxon>
        <taxon>Pocilloporidae</taxon>
        <taxon>Stylophora</taxon>
    </lineage>
</organism>
<dbReference type="Pfam" id="PF01170">
    <property type="entry name" value="UPF0020"/>
    <property type="match status" value="1"/>
</dbReference>
<keyword evidence="6 15" id="KW-0949">S-adenosyl-L-methionine</keyword>
<evidence type="ECO:0000256" key="10">
    <source>
        <dbReference type="ARBA" id="ARBA00056270"/>
    </source>
</evidence>
<protein>
    <recommendedName>
        <fullName evidence="13">tRNA (guanine(10)-N(2))-methyltransferase TRMT11</fullName>
        <ecNumber evidence="12">2.1.1.214</ecNumber>
    </recommendedName>
    <alternativeName>
        <fullName evidence="14">tRNA methyltransferase 11 homolog</fullName>
    </alternativeName>
</protein>
<dbReference type="Proteomes" id="UP000225706">
    <property type="component" value="Unassembled WGS sequence"/>
</dbReference>
<dbReference type="STRING" id="50429.A0A2B4S0Y7"/>
<dbReference type="PANTHER" id="PTHR13370">
    <property type="entry name" value="RNA METHYLASE-RELATED"/>
    <property type="match status" value="1"/>
</dbReference>
<name>A0A2B4S0Y7_STYPI</name>
<dbReference type="InterPro" id="IPR016691">
    <property type="entry name" value="TRMT11"/>
</dbReference>
<proteinExistence type="inferred from homology"/>
<keyword evidence="4 15" id="KW-0489">Methyltransferase</keyword>
<evidence type="ECO:0000256" key="15">
    <source>
        <dbReference type="PROSITE-ProRule" id="PRU00959"/>
    </source>
</evidence>
<dbReference type="GO" id="GO:0160102">
    <property type="term" value="F:tRNA (guanine(10)-N2)-methyltransferase activity"/>
    <property type="evidence" value="ECO:0007669"/>
    <property type="project" value="UniProtKB-EC"/>
</dbReference>
<evidence type="ECO:0000256" key="13">
    <source>
        <dbReference type="ARBA" id="ARBA00067484"/>
    </source>
</evidence>
<comment type="subunit">
    <text evidence="11">Part of the heterodimeric TRMT11-TRM112 methyltransferase complex; this complex forms an active tRNA methyltransferase, where TRMT112 acts as an activator of the catalytic subunit TRMT11.</text>
</comment>
<evidence type="ECO:0000256" key="9">
    <source>
        <dbReference type="ARBA" id="ARBA00050985"/>
    </source>
</evidence>
<dbReference type="PANTHER" id="PTHR13370:SF3">
    <property type="entry name" value="TRNA (GUANINE(10)-N2)-METHYLTRANSFERASE HOMOLOG"/>
    <property type="match status" value="1"/>
</dbReference>
<feature type="domain" description="tRNA (guanine(10)-N(2))-methyltransferase TRMT11 N-terminal" evidence="17">
    <location>
        <begin position="12"/>
        <end position="198"/>
    </location>
</feature>
<dbReference type="Pfam" id="PF25904">
    <property type="entry name" value="Tmrp11_N"/>
    <property type="match status" value="1"/>
</dbReference>
<accession>A0A2B4S0Y7</accession>
<keyword evidence="2" id="KW-0963">Cytoplasm</keyword>
<dbReference type="OrthoDB" id="296065at2759"/>